<evidence type="ECO:0000313" key="3">
    <source>
        <dbReference type="Proteomes" id="UP001359559"/>
    </source>
</evidence>
<evidence type="ECO:0000256" key="1">
    <source>
        <dbReference type="SAM" id="MobiDB-lite"/>
    </source>
</evidence>
<feature type="compositionally biased region" description="Polar residues" evidence="1">
    <location>
        <begin position="103"/>
        <end position="112"/>
    </location>
</feature>
<protein>
    <submittedName>
        <fullName evidence="2">Uncharacterized protein</fullName>
    </submittedName>
</protein>
<gene>
    <name evidence="2" type="ORF">RJT34_29156</name>
</gene>
<dbReference type="AlphaFoldDB" id="A0AAN9ID01"/>
<sequence length="124" mass="13603">MSTRENNSCIHWRIELYCIVLTCTMNCSPFHSNVGPVQNAANITALGLLLCKSLLANCNARWNRGYLLGRKLCTFLKWKKGSWLELKQTAPISNPIPIPESVPTPTTISTEGSCVDAGPEGHST</sequence>
<accession>A0AAN9ID01</accession>
<comment type="caution">
    <text evidence="2">The sequence shown here is derived from an EMBL/GenBank/DDBJ whole genome shotgun (WGS) entry which is preliminary data.</text>
</comment>
<organism evidence="2 3">
    <name type="scientific">Clitoria ternatea</name>
    <name type="common">Butterfly pea</name>
    <dbReference type="NCBI Taxonomy" id="43366"/>
    <lineage>
        <taxon>Eukaryota</taxon>
        <taxon>Viridiplantae</taxon>
        <taxon>Streptophyta</taxon>
        <taxon>Embryophyta</taxon>
        <taxon>Tracheophyta</taxon>
        <taxon>Spermatophyta</taxon>
        <taxon>Magnoliopsida</taxon>
        <taxon>eudicotyledons</taxon>
        <taxon>Gunneridae</taxon>
        <taxon>Pentapetalae</taxon>
        <taxon>rosids</taxon>
        <taxon>fabids</taxon>
        <taxon>Fabales</taxon>
        <taxon>Fabaceae</taxon>
        <taxon>Papilionoideae</taxon>
        <taxon>50 kb inversion clade</taxon>
        <taxon>NPAAA clade</taxon>
        <taxon>indigoferoid/millettioid clade</taxon>
        <taxon>Phaseoleae</taxon>
        <taxon>Clitoria</taxon>
    </lineage>
</organism>
<dbReference type="EMBL" id="JAYKXN010000007">
    <property type="protein sequence ID" value="KAK7272515.1"/>
    <property type="molecule type" value="Genomic_DNA"/>
</dbReference>
<proteinExistence type="predicted"/>
<reference evidence="2 3" key="1">
    <citation type="submission" date="2024-01" db="EMBL/GenBank/DDBJ databases">
        <title>The genomes of 5 underutilized Papilionoideae crops provide insights into root nodulation and disease resistance.</title>
        <authorList>
            <person name="Yuan L."/>
        </authorList>
    </citation>
    <scope>NUCLEOTIDE SEQUENCE [LARGE SCALE GENOMIC DNA]</scope>
    <source>
        <strain evidence="2">LY-2023</strain>
        <tissue evidence="2">Leaf</tissue>
    </source>
</reference>
<dbReference type="Proteomes" id="UP001359559">
    <property type="component" value="Unassembled WGS sequence"/>
</dbReference>
<keyword evidence="3" id="KW-1185">Reference proteome</keyword>
<evidence type="ECO:0000313" key="2">
    <source>
        <dbReference type="EMBL" id="KAK7272515.1"/>
    </source>
</evidence>
<name>A0AAN9ID01_CLITE</name>
<feature type="region of interest" description="Disordered" evidence="1">
    <location>
        <begin position="95"/>
        <end position="124"/>
    </location>
</feature>